<keyword evidence="8 15" id="KW-0863">Zinc-finger</keyword>
<comment type="caution">
    <text evidence="18">The sequence shown here is derived from an EMBL/GenBank/DDBJ whole genome shotgun (WGS) entry which is preliminary data.</text>
</comment>
<dbReference type="PANTHER" id="PTHR46165:SF2">
    <property type="entry name" value="SET AND MYND DOMAIN-CONTAINING PROTEIN 4"/>
    <property type="match status" value="1"/>
</dbReference>
<keyword evidence="6" id="KW-0949">S-adenosyl-L-methionine</keyword>
<proteinExistence type="predicted"/>
<evidence type="ECO:0000313" key="19">
    <source>
        <dbReference type="Proteomes" id="UP001381693"/>
    </source>
</evidence>
<gene>
    <name evidence="18" type="ORF">SK128_012848</name>
</gene>
<evidence type="ECO:0000256" key="13">
    <source>
        <dbReference type="ARBA" id="ARBA00093635"/>
    </source>
</evidence>
<accession>A0AAN8X5J1</accession>
<dbReference type="GO" id="GO:0005737">
    <property type="term" value="C:cytoplasm"/>
    <property type="evidence" value="ECO:0007669"/>
    <property type="project" value="UniProtKB-SubCell"/>
</dbReference>
<dbReference type="GO" id="GO:0005634">
    <property type="term" value="C:nucleus"/>
    <property type="evidence" value="ECO:0007669"/>
    <property type="project" value="UniProtKB-SubCell"/>
</dbReference>
<keyword evidence="5" id="KW-0808">Transferase</keyword>
<organism evidence="18 19">
    <name type="scientific">Halocaridina rubra</name>
    <name type="common">Hawaiian red shrimp</name>
    <dbReference type="NCBI Taxonomy" id="373956"/>
    <lineage>
        <taxon>Eukaryota</taxon>
        <taxon>Metazoa</taxon>
        <taxon>Ecdysozoa</taxon>
        <taxon>Arthropoda</taxon>
        <taxon>Crustacea</taxon>
        <taxon>Multicrustacea</taxon>
        <taxon>Malacostraca</taxon>
        <taxon>Eumalacostraca</taxon>
        <taxon>Eucarida</taxon>
        <taxon>Decapoda</taxon>
        <taxon>Pleocyemata</taxon>
        <taxon>Caridea</taxon>
        <taxon>Atyoidea</taxon>
        <taxon>Atyidae</taxon>
        <taxon>Halocaridina</taxon>
    </lineage>
</organism>
<evidence type="ECO:0000256" key="15">
    <source>
        <dbReference type="PROSITE-ProRule" id="PRU00134"/>
    </source>
</evidence>
<dbReference type="GO" id="GO:0042826">
    <property type="term" value="F:histone deacetylase binding"/>
    <property type="evidence" value="ECO:0007669"/>
    <property type="project" value="TreeGrafter"/>
</dbReference>
<dbReference type="SUPFAM" id="SSF82199">
    <property type="entry name" value="SET domain"/>
    <property type="match status" value="1"/>
</dbReference>
<evidence type="ECO:0000256" key="5">
    <source>
        <dbReference type="ARBA" id="ARBA00022679"/>
    </source>
</evidence>
<evidence type="ECO:0000256" key="7">
    <source>
        <dbReference type="ARBA" id="ARBA00022723"/>
    </source>
</evidence>
<dbReference type="Gene3D" id="2.170.270.10">
    <property type="entry name" value="SET domain"/>
    <property type="match status" value="1"/>
</dbReference>
<evidence type="ECO:0000256" key="3">
    <source>
        <dbReference type="ARBA" id="ARBA00022490"/>
    </source>
</evidence>
<evidence type="ECO:0000256" key="6">
    <source>
        <dbReference type="ARBA" id="ARBA00022691"/>
    </source>
</evidence>
<keyword evidence="19" id="KW-1185">Reference proteome</keyword>
<dbReference type="PROSITE" id="PS50865">
    <property type="entry name" value="ZF_MYND_2"/>
    <property type="match status" value="1"/>
</dbReference>
<keyword evidence="4" id="KW-0489">Methyltransferase</keyword>
<evidence type="ECO:0000256" key="2">
    <source>
        <dbReference type="ARBA" id="ARBA00004496"/>
    </source>
</evidence>
<dbReference type="PANTHER" id="PTHR46165">
    <property type="entry name" value="SET AND MYND DOMAIN-CONTAINING PROTEIN 4"/>
    <property type="match status" value="1"/>
</dbReference>
<dbReference type="SUPFAM" id="SSF144232">
    <property type="entry name" value="HIT/MYND zinc finger-like"/>
    <property type="match status" value="1"/>
</dbReference>
<evidence type="ECO:0000313" key="18">
    <source>
        <dbReference type="EMBL" id="KAK7076616.1"/>
    </source>
</evidence>
<comment type="subcellular location">
    <subcellularLocation>
        <location evidence="2">Cytoplasm</location>
    </subcellularLocation>
    <subcellularLocation>
        <location evidence="1">Nucleus</location>
    </subcellularLocation>
</comment>
<dbReference type="PROSITE" id="PS01360">
    <property type="entry name" value="ZF_MYND_1"/>
    <property type="match status" value="1"/>
</dbReference>
<evidence type="ECO:0000256" key="1">
    <source>
        <dbReference type="ARBA" id="ARBA00004123"/>
    </source>
</evidence>
<dbReference type="Proteomes" id="UP001381693">
    <property type="component" value="Unassembled WGS sequence"/>
</dbReference>
<comment type="catalytic activity">
    <reaction evidence="11">
        <text>L-lysyl-[protein] + S-adenosyl-L-methionine = N(6)-methyl-L-lysyl-[protein] + S-adenosyl-L-homocysteine + H(+)</text>
        <dbReference type="Rhea" id="RHEA:51736"/>
        <dbReference type="Rhea" id="RHEA-COMP:9752"/>
        <dbReference type="Rhea" id="RHEA-COMP:13053"/>
        <dbReference type="ChEBI" id="CHEBI:15378"/>
        <dbReference type="ChEBI" id="CHEBI:29969"/>
        <dbReference type="ChEBI" id="CHEBI:57856"/>
        <dbReference type="ChEBI" id="CHEBI:59789"/>
        <dbReference type="ChEBI" id="CHEBI:61929"/>
    </reaction>
</comment>
<dbReference type="GO" id="GO:0008170">
    <property type="term" value="F:N-methyltransferase activity"/>
    <property type="evidence" value="ECO:0007669"/>
    <property type="project" value="UniProtKB-ARBA"/>
</dbReference>
<dbReference type="InterPro" id="IPR001214">
    <property type="entry name" value="SET_dom"/>
</dbReference>
<dbReference type="Pfam" id="PF01753">
    <property type="entry name" value="zf-MYND"/>
    <property type="match status" value="1"/>
</dbReference>
<name>A0AAN8X5J1_HALRR</name>
<keyword evidence="7" id="KW-0479">Metal-binding</keyword>
<keyword evidence="3" id="KW-0963">Cytoplasm</keyword>
<keyword evidence="9" id="KW-0862">Zinc</keyword>
<evidence type="ECO:0000259" key="16">
    <source>
        <dbReference type="PROSITE" id="PS50280"/>
    </source>
</evidence>
<evidence type="ECO:0000256" key="10">
    <source>
        <dbReference type="ARBA" id="ARBA00023242"/>
    </source>
</evidence>
<dbReference type="GO" id="GO:0032259">
    <property type="term" value="P:methylation"/>
    <property type="evidence" value="ECO:0007669"/>
    <property type="project" value="UniProtKB-KW"/>
</dbReference>
<dbReference type="InterPro" id="IPR044421">
    <property type="entry name" value="SMYD4_SET"/>
</dbReference>
<evidence type="ECO:0000256" key="12">
    <source>
        <dbReference type="ARBA" id="ARBA00093423"/>
    </source>
</evidence>
<comment type="function">
    <text evidence="12">Protein-lysine N-methyltransferase. Monomethylates PRMT5, modulating its transcriptional activity. May also act as a histone methyltransferase. Plays a critical role in cardiac development. Acts as a key epigenetic regulator of gene expression during cardiac development via its dual activities as a methyltransferase and negative regulator of HDAC1.</text>
</comment>
<dbReference type="GO" id="GO:0008757">
    <property type="term" value="F:S-adenosylmethionine-dependent methyltransferase activity"/>
    <property type="evidence" value="ECO:0007669"/>
    <property type="project" value="UniProtKB-ARBA"/>
</dbReference>
<evidence type="ECO:0000256" key="4">
    <source>
        <dbReference type="ARBA" id="ARBA00022603"/>
    </source>
</evidence>
<dbReference type="GO" id="GO:0008276">
    <property type="term" value="F:protein methyltransferase activity"/>
    <property type="evidence" value="ECO:0007669"/>
    <property type="project" value="UniProtKB-ARBA"/>
</dbReference>
<dbReference type="InterPro" id="IPR046341">
    <property type="entry name" value="SET_dom_sf"/>
</dbReference>
<dbReference type="EMBL" id="JAXCGZ010009601">
    <property type="protein sequence ID" value="KAK7076616.1"/>
    <property type="molecule type" value="Genomic_DNA"/>
</dbReference>
<dbReference type="GO" id="GO:0008270">
    <property type="term" value="F:zinc ion binding"/>
    <property type="evidence" value="ECO:0007669"/>
    <property type="project" value="UniProtKB-KW"/>
</dbReference>
<dbReference type="AlphaFoldDB" id="A0AAN8X5J1"/>
<evidence type="ECO:0000256" key="9">
    <source>
        <dbReference type="ARBA" id="ARBA00022833"/>
    </source>
</evidence>
<protein>
    <recommendedName>
        <fullName evidence="13">Protein-lysine N-methyltransferase SMYD4</fullName>
    </recommendedName>
    <alternativeName>
        <fullName evidence="14">SET and MYND domain-containing protein 4</fullName>
    </alternativeName>
</protein>
<dbReference type="CDD" id="cd10536">
    <property type="entry name" value="SET_SMYD4"/>
    <property type="match status" value="1"/>
</dbReference>
<keyword evidence="10" id="KW-0539">Nucleus</keyword>
<sequence>MSSLEAPKLPEVTECNPKMPSFSNSVTMTYSPDRGRYIIATKDIIPGEVIGNEKCYSYSLDLENMSSYCSNCLRHCPVPLPCPSCSTVVFCSEHCRAKAIQGDHRFECFTLPTLLAMGLKPVFAMVFKLLKNSSQTEWKETLEQMKKQECEYPPERLGFNQEGVHTPGSYESIYHLVTNKEKRPNGDLYIKCMIAFVLTMLLKQIDIYFLDKLGQFVSPTEEELLITGEMLFANLMKISCNGFQLVEFQCSGPPVTLERKTIGSAVFATLSLINHSCNPSASTYIMGRTQILRAARYISAGEEITESYCQTFYKQGPEERQMGLLEVYQFTCHCEACQRKWPVYQELPQTMQFKCIECSRSVSTEQPICRKCDTNYNRSDYEATKQELIDQWWSTAKKVKEIFEKSQHLPAKMRSCQPVTEEDLHVIRNAVELMDKYISSPCQPLWDVYDTLDLYFRLEGSPVFTSLQG</sequence>
<evidence type="ECO:0000259" key="17">
    <source>
        <dbReference type="PROSITE" id="PS50865"/>
    </source>
</evidence>
<feature type="domain" description="SET" evidence="16">
    <location>
        <begin position="24"/>
        <end position="309"/>
    </location>
</feature>
<evidence type="ECO:0000256" key="11">
    <source>
        <dbReference type="ARBA" id="ARBA00048985"/>
    </source>
</evidence>
<dbReference type="InterPro" id="IPR002893">
    <property type="entry name" value="Znf_MYND"/>
</dbReference>
<dbReference type="InterPro" id="IPR052097">
    <property type="entry name" value="SET-MYND_domain_protein"/>
</dbReference>
<evidence type="ECO:0000256" key="14">
    <source>
        <dbReference type="ARBA" id="ARBA00093680"/>
    </source>
</evidence>
<feature type="domain" description="MYND-type" evidence="17">
    <location>
        <begin position="69"/>
        <end position="108"/>
    </location>
</feature>
<dbReference type="PROSITE" id="PS50280">
    <property type="entry name" value="SET"/>
    <property type="match status" value="1"/>
</dbReference>
<reference evidence="18 19" key="1">
    <citation type="submission" date="2023-11" db="EMBL/GenBank/DDBJ databases">
        <title>Halocaridina rubra genome assembly.</title>
        <authorList>
            <person name="Smith C."/>
        </authorList>
    </citation>
    <scope>NUCLEOTIDE SEQUENCE [LARGE SCALE GENOMIC DNA]</scope>
    <source>
        <strain evidence="18">EP-1</strain>
        <tissue evidence="18">Whole</tissue>
    </source>
</reference>
<evidence type="ECO:0000256" key="8">
    <source>
        <dbReference type="ARBA" id="ARBA00022771"/>
    </source>
</evidence>
<dbReference type="Pfam" id="PF00856">
    <property type="entry name" value="SET"/>
    <property type="match status" value="1"/>
</dbReference>